<evidence type="ECO:0000259" key="1">
    <source>
        <dbReference type="PROSITE" id="PS50097"/>
    </source>
</evidence>
<dbReference type="InterPro" id="IPR011333">
    <property type="entry name" value="SKP1/BTB/POZ_sf"/>
</dbReference>
<proteinExistence type="predicted"/>
<dbReference type="PROSITE" id="PS50097">
    <property type="entry name" value="BTB"/>
    <property type="match status" value="1"/>
</dbReference>
<dbReference type="Proteomes" id="UP001213000">
    <property type="component" value="Unassembled WGS sequence"/>
</dbReference>
<dbReference type="Pfam" id="PF00651">
    <property type="entry name" value="BTB"/>
    <property type="match status" value="1"/>
</dbReference>
<gene>
    <name evidence="2" type="ORF">NP233_g8722</name>
</gene>
<dbReference type="SUPFAM" id="SSF54695">
    <property type="entry name" value="POZ domain"/>
    <property type="match status" value="1"/>
</dbReference>
<sequence>MDSSPSPTTPKLNDKFYFADDPMAIFLVEDQLFKVHRHFLVQDSEVFRDLFSVPQGDGAEIEGMTNERPIHLPGVTAKAFTILLEEFYTLPSAPSYFGPWETERSVESVESVEERQAREERQRKEFKDRLSLLEIADRLGFNRILKVTLGNMYARDIPNPTRIRLGTKYDLGYWLFLSYEELLKREESLSVDEAEALGFDRIISFIKAREFMLQERLEHAGAPLNANNTPTSIETVVNKFFTMKPW</sequence>
<dbReference type="InterPro" id="IPR000210">
    <property type="entry name" value="BTB/POZ_dom"/>
</dbReference>
<dbReference type="EMBL" id="JANIEX010000724">
    <property type="protein sequence ID" value="KAJ3563769.1"/>
    <property type="molecule type" value="Genomic_DNA"/>
</dbReference>
<dbReference type="AlphaFoldDB" id="A0AAD5VME0"/>
<protein>
    <recommendedName>
        <fullName evidence="1">BTB domain-containing protein</fullName>
    </recommendedName>
</protein>
<evidence type="ECO:0000313" key="3">
    <source>
        <dbReference type="Proteomes" id="UP001213000"/>
    </source>
</evidence>
<keyword evidence="3" id="KW-1185">Reference proteome</keyword>
<name>A0AAD5VME0_9AGAR</name>
<dbReference type="SMART" id="SM00225">
    <property type="entry name" value="BTB"/>
    <property type="match status" value="1"/>
</dbReference>
<accession>A0AAD5VME0</accession>
<dbReference type="CDD" id="cd18186">
    <property type="entry name" value="BTB_POZ_ZBTB_KLHL-like"/>
    <property type="match status" value="1"/>
</dbReference>
<dbReference type="Gene3D" id="3.30.710.10">
    <property type="entry name" value="Potassium Channel Kv1.1, Chain A"/>
    <property type="match status" value="1"/>
</dbReference>
<reference evidence="2" key="1">
    <citation type="submission" date="2022-07" db="EMBL/GenBank/DDBJ databases">
        <title>Genome Sequence of Leucocoprinus birnbaumii.</title>
        <authorList>
            <person name="Buettner E."/>
        </authorList>
    </citation>
    <scope>NUCLEOTIDE SEQUENCE</scope>
    <source>
        <strain evidence="2">VT141</strain>
    </source>
</reference>
<comment type="caution">
    <text evidence="2">The sequence shown here is derived from an EMBL/GenBank/DDBJ whole genome shotgun (WGS) entry which is preliminary data.</text>
</comment>
<evidence type="ECO:0000313" key="2">
    <source>
        <dbReference type="EMBL" id="KAJ3563769.1"/>
    </source>
</evidence>
<feature type="domain" description="BTB" evidence="1">
    <location>
        <begin position="22"/>
        <end position="89"/>
    </location>
</feature>
<organism evidence="2 3">
    <name type="scientific">Leucocoprinus birnbaumii</name>
    <dbReference type="NCBI Taxonomy" id="56174"/>
    <lineage>
        <taxon>Eukaryota</taxon>
        <taxon>Fungi</taxon>
        <taxon>Dikarya</taxon>
        <taxon>Basidiomycota</taxon>
        <taxon>Agaricomycotina</taxon>
        <taxon>Agaricomycetes</taxon>
        <taxon>Agaricomycetidae</taxon>
        <taxon>Agaricales</taxon>
        <taxon>Agaricineae</taxon>
        <taxon>Agaricaceae</taxon>
        <taxon>Leucocoprinus</taxon>
    </lineage>
</organism>